<keyword evidence="2" id="KW-0812">Transmembrane</keyword>
<comment type="caution">
    <text evidence="3">The sequence shown here is derived from an EMBL/GenBank/DDBJ whole genome shotgun (WGS) entry which is preliminary data.</text>
</comment>
<name>A0ABS4RHU7_9BACI</name>
<sequence length="300" mass="35424">MSKHDDDQWKQLQQVKSTSQEKEQIRQRVWQSMQSEIINKKPERFFHWQGIATACLIILICGSFLGFIFQNTGEQNAEHPTIDYRQFSWEIENIYTEQAEDSLEIYKEKQDMPVGTIKEVSGEEMESITTQSPMFVEKELENFPYPITMYIEHVKMMDTALRYHFFIPNDEKWIYFTFDYPKLEYAEIFHAMSTIKFNDKKPYIHNHQLYVNHGYGTMLFPTGLTPYSITLYKEIYHGLAYSNKAYSSYIEAIEATGLWKKVASNGGRHTFISLDGNQEVSITWHGNEIIYELGYPNREE</sequence>
<keyword evidence="4" id="KW-1185">Reference proteome</keyword>
<evidence type="ECO:0000256" key="2">
    <source>
        <dbReference type="SAM" id="Phobius"/>
    </source>
</evidence>
<reference evidence="3 4" key="1">
    <citation type="submission" date="2021-03" db="EMBL/GenBank/DDBJ databases">
        <title>Genomic Encyclopedia of Type Strains, Phase IV (KMG-IV): sequencing the most valuable type-strain genomes for metagenomic binning, comparative biology and taxonomic classification.</title>
        <authorList>
            <person name="Goeker M."/>
        </authorList>
    </citation>
    <scope>NUCLEOTIDE SEQUENCE [LARGE SCALE GENOMIC DNA]</scope>
    <source>
        <strain evidence="3 4">DSM 26675</strain>
    </source>
</reference>
<evidence type="ECO:0000313" key="4">
    <source>
        <dbReference type="Proteomes" id="UP001519293"/>
    </source>
</evidence>
<organism evidence="3 4">
    <name type="scientific">Cytobacillus eiseniae</name>
    <dbReference type="NCBI Taxonomy" id="762947"/>
    <lineage>
        <taxon>Bacteria</taxon>
        <taxon>Bacillati</taxon>
        <taxon>Bacillota</taxon>
        <taxon>Bacilli</taxon>
        <taxon>Bacillales</taxon>
        <taxon>Bacillaceae</taxon>
        <taxon>Cytobacillus</taxon>
    </lineage>
</organism>
<feature type="region of interest" description="Disordered" evidence="1">
    <location>
        <begin position="1"/>
        <end position="20"/>
    </location>
</feature>
<dbReference type="RefSeq" id="WP_066391531.1">
    <property type="nucleotide sequence ID" value="NZ_JAGIKZ010000013.1"/>
</dbReference>
<evidence type="ECO:0008006" key="5">
    <source>
        <dbReference type="Google" id="ProtNLM"/>
    </source>
</evidence>
<dbReference type="Proteomes" id="UP001519293">
    <property type="component" value="Unassembled WGS sequence"/>
</dbReference>
<proteinExistence type="predicted"/>
<dbReference type="EMBL" id="JAGIKZ010000013">
    <property type="protein sequence ID" value="MBP2241935.1"/>
    <property type="molecule type" value="Genomic_DNA"/>
</dbReference>
<evidence type="ECO:0000256" key="1">
    <source>
        <dbReference type="SAM" id="MobiDB-lite"/>
    </source>
</evidence>
<keyword evidence="2" id="KW-1133">Transmembrane helix</keyword>
<accession>A0ABS4RHU7</accession>
<feature type="transmembrane region" description="Helical" evidence="2">
    <location>
        <begin position="45"/>
        <end position="69"/>
    </location>
</feature>
<gene>
    <name evidence="3" type="ORF">J2Z40_002508</name>
</gene>
<protein>
    <recommendedName>
        <fullName evidence="5">DUF4367 domain-containing protein</fullName>
    </recommendedName>
</protein>
<keyword evidence="2" id="KW-0472">Membrane</keyword>
<evidence type="ECO:0000313" key="3">
    <source>
        <dbReference type="EMBL" id="MBP2241935.1"/>
    </source>
</evidence>